<dbReference type="AlphaFoldDB" id="A0A645C3K5"/>
<proteinExistence type="predicted"/>
<organism evidence="1">
    <name type="scientific">bioreactor metagenome</name>
    <dbReference type="NCBI Taxonomy" id="1076179"/>
    <lineage>
        <taxon>unclassified sequences</taxon>
        <taxon>metagenomes</taxon>
        <taxon>ecological metagenomes</taxon>
    </lineage>
</organism>
<gene>
    <name evidence="1" type="ORF">SDC9_119182</name>
</gene>
<comment type="caution">
    <text evidence="1">The sequence shown here is derived from an EMBL/GenBank/DDBJ whole genome shotgun (WGS) entry which is preliminary data.</text>
</comment>
<sequence length="241" mass="27736">MKEACQPVIEGMDHLNSSEDIPQHLMKNSAYYEPGDFDPNEYFTVMDHLHMKTGETLDYLYYYSDMGGHPMVYNRSINSTPFRSINELYDSLSATEEDEPYNEALYPPTIYMHAVEVDQSPESYFQYITLATLGEQFYLYWHANYNDNTILCDQSDLNLISQDLADFLDLSLPEETLQKAAQIDFTPTVTINDNDVVVRWVEFTKWGGFLEKKVTLSKDNPIKILAGEVTTLVEYDCGVAF</sequence>
<dbReference type="EMBL" id="VSSQ01024603">
    <property type="protein sequence ID" value="MPM72209.1"/>
    <property type="molecule type" value="Genomic_DNA"/>
</dbReference>
<name>A0A645C3K5_9ZZZZ</name>
<protein>
    <submittedName>
        <fullName evidence="1">Uncharacterized protein</fullName>
    </submittedName>
</protein>
<accession>A0A645C3K5</accession>
<reference evidence="1" key="1">
    <citation type="submission" date="2019-08" db="EMBL/GenBank/DDBJ databases">
        <authorList>
            <person name="Kucharzyk K."/>
            <person name="Murdoch R.W."/>
            <person name="Higgins S."/>
            <person name="Loffler F."/>
        </authorList>
    </citation>
    <scope>NUCLEOTIDE SEQUENCE</scope>
</reference>
<evidence type="ECO:0000313" key="1">
    <source>
        <dbReference type="EMBL" id="MPM72209.1"/>
    </source>
</evidence>